<dbReference type="PROSITE" id="PS50097">
    <property type="entry name" value="BTB"/>
    <property type="match status" value="1"/>
</dbReference>
<dbReference type="InterPro" id="IPR000210">
    <property type="entry name" value="BTB/POZ_dom"/>
</dbReference>
<evidence type="ECO:0000259" key="1">
    <source>
        <dbReference type="PROSITE" id="PS50097"/>
    </source>
</evidence>
<proteinExistence type="predicted"/>
<keyword evidence="3" id="KW-1185">Reference proteome</keyword>
<evidence type="ECO:0000313" key="3">
    <source>
        <dbReference type="Proteomes" id="UP001634394"/>
    </source>
</evidence>
<protein>
    <recommendedName>
        <fullName evidence="1">BTB domain-containing protein</fullName>
    </recommendedName>
</protein>
<dbReference type="PANTHER" id="PTHR22744:SF17">
    <property type="entry name" value="BTB DOMAIN-CONTAINING PROTEIN"/>
    <property type="match status" value="1"/>
</dbReference>
<accession>A0ABD3Y0W3</accession>
<feature type="domain" description="BTB" evidence="1">
    <location>
        <begin position="31"/>
        <end position="95"/>
    </location>
</feature>
<dbReference type="AlphaFoldDB" id="A0ABD3Y0W3"/>
<dbReference type="SUPFAM" id="SSF54695">
    <property type="entry name" value="POZ domain"/>
    <property type="match status" value="1"/>
</dbReference>
<gene>
    <name evidence="2" type="ORF">ACJMK2_003232</name>
</gene>
<organism evidence="2 3">
    <name type="scientific">Sinanodonta woodiana</name>
    <name type="common">Chinese pond mussel</name>
    <name type="synonym">Anodonta woodiana</name>
    <dbReference type="NCBI Taxonomy" id="1069815"/>
    <lineage>
        <taxon>Eukaryota</taxon>
        <taxon>Metazoa</taxon>
        <taxon>Spiralia</taxon>
        <taxon>Lophotrochozoa</taxon>
        <taxon>Mollusca</taxon>
        <taxon>Bivalvia</taxon>
        <taxon>Autobranchia</taxon>
        <taxon>Heteroconchia</taxon>
        <taxon>Palaeoheterodonta</taxon>
        <taxon>Unionida</taxon>
        <taxon>Unionoidea</taxon>
        <taxon>Unionidae</taxon>
        <taxon>Unioninae</taxon>
        <taxon>Sinanodonta</taxon>
    </lineage>
</organism>
<dbReference type="Gene3D" id="3.30.710.10">
    <property type="entry name" value="Potassium Channel Kv1.1, Chain A"/>
    <property type="match status" value="1"/>
</dbReference>
<dbReference type="EMBL" id="JBJQND010000001">
    <property type="protein sequence ID" value="KAL3890965.1"/>
    <property type="molecule type" value="Genomic_DNA"/>
</dbReference>
<sequence>MKSAKLYVPRFDFQEIELDPIPALFQKSELTDIILIVEGKELHFAKYPLIAGSTVFANMIKDSKDKSRLVLHDVPFYDMIMFLECLHPETLQIITDANLEQVARIAHRFKHKGILYRCEEYIIEKFNQVPESKDRMYPKFFFHLKVADKCEMEKAVQVGVSSERVEKAYYSGSNDYYSKTKGYEDNDDFKKLTADTKIQILSRRLRSTEKGIRSIPIHVMHICLMCLVCGDDII</sequence>
<evidence type="ECO:0000313" key="2">
    <source>
        <dbReference type="EMBL" id="KAL3890965.1"/>
    </source>
</evidence>
<dbReference type="SMART" id="SM00225">
    <property type="entry name" value="BTB"/>
    <property type="match status" value="1"/>
</dbReference>
<reference evidence="2 3" key="1">
    <citation type="submission" date="2024-11" db="EMBL/GenBank/DDBJ databases">
        <title>Chromosome-level genome assembly of the freshwater bivalve Anodonta woodiana.</title>
        <authorList>
            <person name="Chen X."/>
        </authorList>
    </citation>
    <scope>NUCLEOTIDE SEQUENCE [LARGE SCALE GENOMIC DNA]</scope>
    <source>
        <strain evidence="2">MN2024</strain>
        <tissue evidence="2">Gills</tissue>
    </source>
</reference>
<dbReference type="InterPro" id="IPR011333">
    <property type="entry name" value="SKP1/BTB/POZ_sf"/>
</dbReference>
<dbReference type="PANTHER" id="PTHR22744">
    <property type="entry name" value="HELIX LOOP HELIX PROTEIN 21-RELATED"/>
    <property type="match status" value="1"/>
</dbReference>
<name>A0ABD3Y0W3_SINWO</name>
<dbReference type="Proteomes" id="UP001634394">
    <property type="component" value="Unassembled WGS sequence"/>
</dbReference>
<comment type="caution">
    <text evidence="2">The sequence shown here is derived from an EMBL/GenBank/DDBJ whole genome shotgun (WGS) entry which is preliminary data.</text>
</comment>
<dbReference type="Pfam" id="PF00651">
    <property type="entry name" value="BTB"/>
    <property type="match status" value="1"/>
</dbReference>